<gene>
    <name evidence="3" type="ORF">DSM104329_02823</name>
</gene>
<feature type="domain" description="CoA carboxyltransferase N-terminal" evidence="1">
    <location>
        <begin position="1"/>
        <end position="229"/>
    </location>
</feature>
<keyword evidence="4" id="KW-1185">Reference proteome</keyword>
<dbReference type="GO" id="GO:0047154">
    <property type="term" value="F:methylmalonyl-CoA carboxytransferase activity"/>
    <property type="evidence" value="ECO:0007669"/>
    <property type="project" value="UniProtKB-EC"/>
</dbReference>
<evidence type="ECO:0000313" key="3">
    <source>
        <dbReference type="EMBL" id="UGS36419.1"/>
    </source>
</evidence>
<protein>
    <submittedName>
        <fullName evidence="3">Methylmalonyl-CoA carboxyltransferase 12S subunit</fullName>
        <ecNumber evidence="3">2.1.3.1</ecNumber>
    </submittedName>
</protein>
<dbReference type="PROSITE" id="PS50989">
    <property type="entry name" value="COA_CT_CTER"/>
    <property type="match status" value="1"/>
</dbReference>
<dbReference type="KEGG" id="sbae:DSM104329_02823"/>
<dbReference type="InterPro" id="IPR034733">
    <property type="entry name" value="AcCoA_carboxyl_beta"/>
</dbReference>
<organism evidence="3 4">
    <name type="scientific">Capillimicrobium parvum</name>
    <dbReference type="NCBI Taxonomy" id="2884022"/>
    <lineage>
        <taxon>Bacteria</taxon>
        <taxon>Bacillati</taxon>
        <taxon>Actinomycetota</taxon>
        <taxon>Thermoleophilia</taxon>
        <taxon>Solirubrobacterales</taxon>
        <taxon>Capillimicrobiaceae</taxon>
        <taxon>Capillimicrobium</taxon>
    </lineage>
</organism>
<dbReference type="GO" id="GO:0004658">
    <property type="term" value="F:propionyl-CoA carboxylase activity"/>
    <property type="evidence" value="ECO:0007669"/>
    <property type="project" value="TreeGrafter"/>
</dbReference>
<dbReference type="PANTHER" id="PTHR43842">
    <property type="entry name" value="PROPIONYL-COA CARBOXYLASE BETA CHAIN"/>
    <property type="match status" value="1"/>
</dbReference>
<dbReference type="PROSITE" id="PS50980">
    <property type="entry name" value="COA_CT_NTER"/>
    <property type="match status" value="1"/>
</dbReference>
<dbReference type="Pfam" id="PF01039">
    <property type="entry name" value="Carboxyl_trans"/>
    <property type="match status" value="1"/>
</dbReference>
<sequence>MSAPAAARPAAAPPAPVRLRPAERLRLLCDPGTLRLDEVPAGGPVPSVLGAAGDVGGRPVACYAHDAAVAGGSVGAAEADVVVATLRRARRDGVPVVGFVESAGARLQEGALGLDAYARILFEDVAGQGVVPQVSVVTGTAAGGGCYSPALTDFIVMTRDATMFLTGPRVVREALGEDVAPAELGGARVHERNGVCHVVAEDEAEAITVVQELLGHLPSHAGGAVPQQPAAAPAPGRPDAFVPRDPRRVYDIRDVARTIVDGGRLLEIAPGWATNLVTAFARLGGQSIGVVANQPRSLGGILDAEAARKGAAFVDACTAFGVPLVVLVDTPGFMPGRRQETNGIIRHGAGLVRAFAASPVPRATVILRKAYGGAYIAMNSAGLGATVTFAWPSAEIGIMGARAAARILGRRDIAAAVDPGAALDGHARRYGEQHLSVGAARAAGLVDEVVDPGLTRARLAAALARPARR</sequence>
<name>A0A9E7C188_9ACTN</name>
<reference evidence="3" key="1">
    <citation type="journal article" date="2022" name="Int. J. Syst. Evol. Microbiol.">
        <title>Pseudomonas aegrilactucae sp. nov. and Pseudomonas morbosilactucae sp. nov., pathogens causing bacterial rot of lettuce in Japan.</title>
        <authorList>
            <person name="Sawada H."/>
            <person name="Fujikawa T."/>
            <person name="Satou M."/>
        </authorList>
    </citation>
    <scope>NUCLEOTIDE SEQUENCE</scope>
    <source>
        <strain evidence="3">0166_1</strain>
    </source>
</reference>
<dbReference type="Gene3D" id="3.90.226.10">
    <property type="entry name" value="2-enoyl-CoA Hydratase, Chain A, domain 1"/>
    <property type="match status" value="2"/>
</dbReference>
<evidence type="ECO:0000259" key="2">
    <source>
        <dbReference type="PROSITE" id="PS50989"/>
    </source>
</evidence>
<dbReference type="Proteomes" id="UP001162834">
    <property type="component" value="Chromosome"/>
</dbReference>
<evidence type="ECO:0000313" key="4">
    <source>
        <dbReference type="Proteomes" id="UP001162834"/>
    </source>
</evidence>
<feature type="domain" description="CoA carboxyltransferase C-terminal" evidence="2">
    <location>
        <begin position="234"/>
        <end position="469"/>
    </location>
</feature>
<dbReference type="PANTHER" id="PTHR43842:SF2">
    <property type="entry name" value="PROPIONYL-COA CARBOXYLASE BETA CHAIN, MITOCHONDRIAL"/>
    <property type="match status" value="1"/>
</dbReference>
<dbReference type="AlphaFoldDB" id="A0A9E7C188"/>
<dbReference type="InterPro" id="IPR051047">
    <property type="entry name" value="AccD/PCCB"/>
</dbReference>
<evidence type="ECO:0000259" key="1">
    <source>
        <dbReference type="PROSITE" id="PS50980"/>
    </source>
</evidence>
<dbReference type="InterPro" id="IPR029045">
    <property type="entry name" value="ClpP/crotonase-like_dom_sf"/>
</dbReference>
<dbReference type="InterPro" id="IPR011763">
    <property type="entry name" value="COA_CT_C"/>
</dbReference>
<proteinExistence type="predicted"/>
<dbReference type="EMBL" id="CP087164">
    <property type="protein sequence ID" value="UGS36419.1"/>
    <property type="molecule type" value="Genomic_DNA"/>
</dbReference>
<dbReference type="InterPro" id="IPR011762">
    <property type="entry name" value="COA_CT_N"/>
</dbReference>
<accession>A0A9E7C188</accession>
<dbReference type="EC" id="2.1.3.1" evidence="3"/>
<dbReference type="RefSeq" id="WP_259316090.1">
    <property type="nucleotide sequence ID" value="NZ_CP087164.1"/>
</dbReference>
<keyword evidence="3" id="KW-0808">Transferase</keyword>
<dbReference type="SUPFAM" id="SSF52096">
    <property type="entry name" value="ClpP/crotonase"/>
    <property type="match status" value="2"/>
</dbReference>
<dbReference type="GO" id="GO:0009317">
    <property type="term" value="C:acetyl-CoA carboxylase complex"/>
    <property type="evidence" value="ECO:0007669"/>
    <property type="project" value="TreeGrafter"/>
</dbReference>